<dbReference type="GO" id="GO:0009626">
    <property type="term" value="P:plant-type hypersensitive response"/>
    <property type="evidence" value="ECO:0007669"/>
    <property type="project" value="UniProtKB-ARBA"/>
</dbReference>
<evidence type="ECO:0000256" key="6">
    <source>
        <dbReference type="ARBA" id="ARBA00023054"/>
    </source>
</evidence>
<dbReference type="InterPro" id="IPR032675">
    <property type="entry name" value="LRR_dom_sf"/>
</dbReference>
<feature type="domain" description="NB-ARC" evidence="7">
    <location>
        <begin position="194"/>
        <end position="349"/>
    </location>
</feature>
<accession>A0A0D9WZ63</accession>
<keyword evidence="6" id="KW-0175">Coiled coil</keyword>
<keyword evidence="2" id="KW-0433">Leucine-rich repeat</keyword>
<dbReference type="InterPro" id="IPR041118">
    <property type="entry name" value="Rx_N"/>
</dbReference>
<dbReference type="Pfam" id="PF00931">
    <property type="entry name" value="NB-ARC"/>
    <property type="match status" value="1"/>
</dbReference>
<dbReference type="STRING" id="77586.A0A0D9WZ63"/>
<dbReference type="Gene3D" id="3.80.10.10">
    <property type="entry name" value="Ribonuclease Inhibitor"/>
    <property type="match status" value="1"/>
</dbReference>
<feature type="domain" description="Disease resistance R13L4/SHOC-2-like LRR" evidence="10">
    <location>
        <begin position="600"/>
        <end position="875"/>
    </location>
</feature>
<dbReference type="Pfam" id="PF23559">
    <property type="entry name" value="WHD_DRP"/>
    <property type="match status" value="1"/>
</dbReference>
<evidence type="ECO:0000256" key="1">
    <source>
        <dbReference type="ARBA" id="ARBA00008894"/>
    </source>
</evidence>
<dbReference type="Gene3D" id="3.40.50.300">
    <property type="entry name" value="P-loop containing nucleotide triphosphate hydrolases"/>
    <property type="match status" value="1"/>
</dbReference>
<name>A0A0D9WZ63_9ORYZ</name>
<dbReference type="HOGENOM" id="CLU_000837_25_4_1"/>
<keyword evidence="3" id="KW-0677">Repeat</keyword>
<dbReference type="PANTHER" id="PTHR23155">
    <property type="entry name" value="DISEASE RESISTANCE PROTEIN RP"/>
    <property type="match status" value="1"/>
</dbReference>
<dbReference type="Gene3D" id="1.10.8.430">
    <property type="entry name" value="Helical domain of apoptotic protease-activating factors"/>
    <property type="match status" value="1"/>
</dbReference>
<dbReference type="CDD" id="cd14798">
    <property type="entry name" value="RX-CC_like"/>
    <property type="match status" value="1"/>
</dbReference>
<dbReference type="Gene3D" id="1.10.10.10">
    <property type="entry name" value="Winged helix-like DNA-binding domain superfamily/Winged helix DNA-binding domain"/>
    <property type="match status" value="1"/>
</dbReference>
<dbReference type="Proteomes" id="UP000032180">
    <property type="component" value="Chromosome 7"/>
</dbReference>
<organism evidence="11 12">
    <name type="scientific">Leersia perrieri</name>
    <dbReference type="NCBI Taxonomy" id="77586"/>
    <lineage>
        <taxon>Eukaryota</taxon>
        <taxon>Viridiplantae</taxon>
        <taxon>Streptophyta</taxon>
        <taxon>Embryophyta</taxon>
        <taxon>Tracheophyta</taxon>
        <taxon>Spermatophyta</taxon>
        <taxon>Magnoliopsida</taxon>
        <taxon>Liliopsida</taxon>
        <taxon>Poales</taxon>
        <taxon>Poaceae</taxon>
        <taxon>BOP clade</taxon>
        <taxon>Oryzoideae</taxon>
        <taxon>Oryzeae</taxon>
        <taxon>Oryzinae</taxon>
        <taxon>Leersia</taxon>
    </lineage>
</organism>
<keyword evidence="12" id="KW-1185">Reference proteome</keyword>
<evidence type="ECO:0000259" key="8">
    <source>
        <dbReference type="Pfam" id="PF18052"/>
    </source>
</evidence>
<dbReference type="InterPro" id="IPR027417">
    <property type="entry name" value="P-loop_NTPase"/>
</dbReference>
<dbReference type="InterPro" id="IPR002182">
    <property type="entry name" value="NB-ARC"/>
</dbReference>
<evidence type="ECO:0000256" key="4">
    <source>
        <dbReference type="ARBA" id="ARBA00022741"/>
    </source>
</evidence>
<evidence type="ECO:0000256" key="5">
    <source>
        <dbReference type="ARBA" id="ARBA00022821"/>
    </source>
</evidence>
<evidence type="ECO:0000313" key="11">
    <source>
        <dbReference type="EnsemblPlants" id="LPERR07G12930.1"/>
    </source>
</evidence>
<dbReference type="Pfam" id="PF23598">
    <property type="entry name" value="LRR_14"/>
    <property type="match status" value="1"/>
</dbReference>
<dbReference type="eggNOG" id="KOG4658">
    <property type="taxonomic scope" value="Eukaryota"/>
</dbReference>
<dbReference type="GO" id="GO:0043531">
    <property type="term" value="F:ADP binding"/>
    <property type="evidence" value="ECO:0007669"/>
    <property type="project" value="InterPro"/>
</dbReference>
<dbReference type="GO" id="GO:0042742">
    <property type="term" value="P:defense response to bacterium"/>
    <property type="evidence" value="ECO:0007669"/>
    <property type="project" value="UniProtKB-ARBA"/>
</dbReference>
<dbReference type="PANTHER" id="PTHR23155:SF889">
    <property type="entry name" value="OS03G0379801 PROTEIN"/>
    <property type="match status" value="1"/>
</dbReference>
<protein>
    <recommendedName>
        <fullName evidence="13">AAA+ ATPase domain-containing protein</fullName>
    </recommendedName>
</protein>
<dbReference type="EnsemblPlants" id="LPERR07G12930.1">
    <property type="protein sequence ID" value="LPERR07G12930.1"/>
    <property type="gene ID" value="LPERR07G12930"/>
</dbReference>
<evidence type="ECO:0000259" key="9">
    <source>
        <dbReference type="Pfam" id="PF23559"/>
    </source>
</evidence>
<dbReference type="SUPFAM" id="SSF52540">
    <property type="entry name" value="P-loop containing nucleoside triphosphate hydrolases"/>
    <property type="match status" value="1"/>
</dbReference>
<feature type="domain" description="Disease resistance protein winged helix" evidence="9">
    <location>
        <begin position="429"/>
        <end position="500"/>
    </location>
</feature>
<keyword evidence="5" id="KW-0611">Plant defense</keyword>
<feature type="domain" description="Disease resistance N-terminal" evidence="8">
    <location>
        <begin position="5"/>
        <end position="89"/>
    </location>
</feature>
<keyword evidence="4" id="KW-0547">Nucleotide-binding</keyword>
<proteinExistence type="inferred from homology"/>
<dbReference type="InterPro" id="IPR055414">
    <property type="entry name" value="LRR_R13L4/SHOC2-like"/>
</dbReference>
<dbReference type="SUPFAM" id="SSF52047">
    <property type="entry name" value="RNI-like"/>
    <property type="match status" value="1"/>
</dbReference>
<dbReference type="InterPro" id="IPR036388">
    <property type="entry name" value="WH-like_DNA-bd_sf"/>
</dbReference>
<reference evidence="11 12" key="1">
    <citation type="submission" date="2012-08" db="EMBL/GenBank/DDBJ databases">
        <title>Oryza genome evolution.</title>
        <authorList>
            <person name="Wing R.A."/>
        </authorList>
    </citation>
    <scope>NUCLEOTIDE SEQUENCE</scope>
</reference>
<evidence type="ECO:0000313" key="12">
    <source>
        <dbReference type="Proteomes" id="UP000032180"/>
    </source>
</evidence>
<dbReference type="GO" id="GO:0002758">
    <property type="term" value="P:innate immune response-activating signaling pathway"/>
    <property type="evidence" value="ECO:0007669"/>
    <property type="project" value="UniProtKB-ARBA"/>
</dbReference>
<comment type="similarity">
    <text evidence="1">Belongs to the disease resistance NB-LRR family.</text>
</comment>
<dbReference type="FunFam" id="1.10.10.10:FF:000322">
    <property type="entry name" value="Probable disease resistance protein At1g63360"/>
    <property type="match status" value="1"/>
</dbReference>
<dbReference type="Pfam" id="PF18052">
    <property type="entry name" value="Rx_N"/>
    <property type="match status" value="1"/>
</dbReference>
<dbReference type="InterPro" id="IPR042197">
    <property type="entry name" value="Apaf_helical"/>
</dbReference>
<evidence type="ECO:0000259" key="7">
    <source>
        <dbReference type="Pfam" id="PF00931"/>
    </source>
</evidence>
<evidence type="ECO:0000256" key="2">
    <source>
        <dbReference type="ARBA" id="ARBA00022614"/>
    </source>
</evidence>
<evidence type="ECO:0000259" key="10">
    <source>
        <dbReference type="Pfam" id="PF23598"/>
    </source>
</evidence>
<dbReference type="PRINTS" id="PR00364">
    <property type="entry name" value="DISEASERSIST"/>
</dbReference>
<dbReference type="InterPro" id="IPR038005">
    <property type="entry name" value="RX-like_CC"/>
</dbReference>
<evidence type="ECO:0008006" key="13">
    <source>
        <dbReference type="Google" id="ProtNLM"/>
    </source>
</evidence>
<dbReference type="Gene3D" id="1.20.5.4130">
    <property type="match status" value="1"/>
</dbReference>
<dbReference type="AlphaFoldDB" id="A0A0D9WZ63"/>
<evidence type="ECO:0000256" key="3">
    <source>
        <dbReference type="ARBA" id="ARBA00022737"/>
    </source>
</evidence>
<dbReference type="InterPro" id="IPR058922">
    <property type="entry name" value="WHD_DRP"/>
</dbReference>
<sequence>MAEAIVGPLVGRLQELALGEARALVGVNDDIQKLRDKLMWLQAFLREADAKRRAVSDEVTKVWVLQTRDAVFDAEDALDHYYLQLDKSRYPRWARPTMRCVTTFTTQAHMRHKLARKIERINTRLEDIIQNKHKYKIDEVQKGTYLTWKASTSLPYTRRKMDDLHESNVRIYEKQQEELEKALIEQPGEQHDKEQCRPMIITVYGKSGVGKTTLVRDIYNEMAKKKHFDVQAMECFAPYLSATNIIQQIVQQLTEDNRTCRRSEVMQMFKNELEGKKYLLVIDGEVSSTEWKNILDMLPSERGKDSKIVHITQSKPEEPPSGYHQVTIKLRTLDEHAAMTLFQKRLLRMEEQDQENKDYQKELYHITEGLPLAIVLLSGLIRSKERGERPKVFQYLKSLQSYHVDNIMSVCFDDLPQALKCCLLYFSAFPPNITIEARILVSMWVAEGFLTPQVGKSMEKIGYFYLKELIARNLVNLVQMDDDSSVGNMFVTIQNKVHDFLQFEAHEASFIEVHSGDDVPTLTSARRLSLQNYTDKYAILAKPLPKLRSIFSQFELVPIKDQKTMAKRSKAILFRSPQQIVASKRKKTIKSHIKELFHGSEFLRVINIQGIEIGEKLTHAIGNVVHLQFLGITSCSLEHIPSSIGRLTNLQTLDVRETNVRELPNVFWTIKTLRHVFGFILKLPKQIGNLKQLQTLDSIKLEDFEQTLDMTLGEMIHLEHLVIWSITNGNVHSLPKALTKLESLWSLILHGKIVPSSVFTTLAFRRLKYMVLDGELLYPSDLNGMDRLCLPNLIMLSLKETNVNQEFINKLAELPCLATLALGHGSYMEKTLVFSSAKFQCLKKLKVDVKELEKVQINLGMLPKLKEWEIHSGHTHQPYEHEVSTKECGQKMIFNLDLLVENAIEITETI</sequence>
<reference evidence="11" key="3">
    <citation type="submission" date="2015-04" db="UniProtKB">
        <authorList>
            <consortium name="EnsemblPlants"/>
        </authorList>
    </citation>
    <scope>IDENTIFICATION</scope>
</reference>
<reference evidence="12" key="2">
    <citation type="submission" date="2013-12" db="EMBL/GenBank/DDBJ databases">
        <authorList>
            <person name="Yu Y."/>
            <person name="Lee S."/>
            <person name="de Baynast K."/>
            <person name="Wissotski M."/>
            <person name="Liu L."/>
            <person name="Talag J."/>
            <person name="Goicoechea J."/>
            <person name="Angelova A."/>
            <person name="Jetty R."/>
            <person name="Kudrna D."/>
            <person name="Golser W."/>
            <person name="Rivera L."/>
            <person name="Zhang J."/>
            <person name="Wing R."/>
        </authorList>
    </citation>
    <scope>NUCLEOTIDE SEQUENCE</scope>
</reference>
<dbReference type="Gramene" id="LPERR07G12930.1">
    <property type="protein sequence ID" value="LPERR07G12930.1"/>
    <property type="gene ID" value="LPERR07G12930"/>
</dbReference>
<dbReference type="InterPro" id="IPR044974">
    <property type="entry name" value="Disease_R_plants"/>
</dbReference>